<protein>
    <recommendedName>
        <fullName evidence="3">Tox-MPTase2 domain-containing protein</fullName>
    </recommendedName>
</protein>
<dbReference type="InterPro" id="IPR028914">
    <property type="entry name" value="Tox-MPTase2_dom"/>
</dbReference>
<reference evidence="4 5" key="1">
    <citation type="submission" date="2024-09" db="EMBL/GenBank/DDBJ databases">
        <authorList>
            <person name="Sun Q."/>
            <person name="Mori K."/>
        </authorList>
    </citation>
    <scope>NUCLEOTIDE SEQUENCE [LARGE SCALE GENOMIC DNA]</scope>
    <source>
        <strain evidence="4 5">CECT 8365</strain>
    </source>
</reference>
<feature type="region of interest" description="Disordered" evidence="1">
    <location>
        <begin position="85"/>
        <end position="125"/>
    </location>
</feature>
<feature type="chain" id="PRO_5046476226" description="Tox-MPTase2 domain-containing protein" evidence="2">
    <location>
        <begin position="24"/>
        <end position="422"/>
    </location>
</feature>
<keyword evidence="5" id="KW-1185">Reference proteome</keyword>
<dbReference type="RefSeq" id="WP_278008506.1">
    <property type="nucleotide sequence ID" value="NZ_CP121112.1"/>
</dbReference>
<feature type="signal peptide" evidence="2">
    <location>
        <begin position="1"/>
        <end position="23"/>
    </location>
</feature>
<feature type="compositionally biased region" description="Gly residues" evidence="1">
    <location>
        <begin position="101"/>
        <end position="118"/>
    </location>
</feature>
<dbReference type="Pfam" id="PF15638">
    <property type="entry name" value="Tox-MPTase2"/>
    <property type="match status" value="1"/>
</dbReference>
<evidence type="ECO:0000256" key="2">
    <source>
        <dbReference type="SAM" id="SignalP"/>
    </source>
</evidence>
<feature type="compositionally biased region" description="Low complexity" evidence="1">
    <location>
        <begin position="85"/>
        <end position="100"/>
    </location>
</feature>
<name>A0ABV5HAS5_9FLAO</name>
<sequence>MRKKYYILAFTFLCLLIGQSSFAQITGGDQDHNSGLGENGYYNGSGETWEDENGRLWAQDSDGRIYADINGDGILDRDEVIYYEGSDSTGTGSSGSNTNNGSGGSFSGWGGGTSGGSSTGDNQGNNDVASNDNYYYSIDSSGNIIRWNFVPTPYITGPYPEDWTTSKVDLNSYNPYDNTIEINSPSGVDLLTYENKPYGKIDSDGNVTILARDGTYKSPSKLNPQDDKDRFNLSKFAVYLARKLDGANKDIKITSAKYTKLASEIPAYTHSPPGTHIYLNSNGGFSKDLDNVNSFKSTLKHEILHVIDNINKVEDTYETHANVYLKQMKDDSFKDSNVDYQSSVVYSFCNYLLNIDQQKKRENLNYDHNIVISKINEFNLEHQGKIKIIAPEFGQYSLGNLSLSFEMNGYLPQSVKYTYEKE</sequence>
<evidence type="ECO:0000256" key="1">
    <source>
        <dbReference type="SAM" id="MobiDB-lite"/>
    </source>
</evidence>
<evidence type="ECO:0000313" key="4">
    <source>
        <dbReference type="EMBL" id="MFB9108963.1"/>
    </source>
</evidence>
<dbReference type="EMBL" id="JBHMFE010000014">
    <property type="protein sequence ID" value="MFB9108963.1"/>
    <property type="molecule type" value="Genomic_DNA"/>
</dbReference>
<feature type="domain" description="Tox-MPTase2" evidence="3">
    <location>
        <begin position="203"/>
        <end position="385"/>
    </location>
</feature>
<evidence type="ECO:0000313" key="5">
    <source>
        <dbReference type="Proteomes" id="UP001589562"/>
    </source>
</evidence>
<evidence type="ECO:0000259" key="3">
    <source>
        <dbReference type="Pfam" id="PF15638"/>
    </source>
</evidence>
<proteinExistence type="predicted"/>
<gene>
    <name evidence="4" type="ORF">ACFFVK_10265</name>
</gene>
<dbReference type="Proteomes" id="UP001589562">
    <property type="component" value="Unassembled WGS sequence"/>
</dbReference>
<keyword evidence="2" id="KW-0732">Signal</keyword>
<organism evidence="4 5">
    <name type="scientific">Flavobacterium gyeonganense</name>
    <dbReference type="NCBI Taxonomy" id="1310418"/>
    <lineage>
        <taxon>Bacteria</taxon>
        <taxon>Pseudomonadati</taxon>
        <taxon>Bacteroidota</taxon>
        <taxon>Flavobacteriia</taxon>
        <taxon>Flavobacteriales</taxon>
        <taxon>Flavobacteriaceae</taxon>
        <taxon>Flavobacterium</taxon>
    </lineage>
</organism>
<accession>A0ABV5HAS5</accession>
<comment type="caution">
    <text evidence="4">The sequence shown here is derived from an EMBL/GenBank/DDBJ whole genome shotgun (WGS) entry which is preliminary data.</text>
</comment>